<dbReference type="RefSeq" id="WP_150407697.1">
    <property type="nucleotide sequence ID" value="NZ_VXLC01000035.1"/>
</dbReference>
<feature type="region of interest" description="Disordered" evidence="1">
    <location>
        <begin position="1"/>
        <end position="31"/>
    </location>
</feature>
<dbReference type="SUPFAM" id="SSF110849">
    <property type="entry name" value="ParB/Sulfiredoxin"/>
    <property type="match status" value="1"/>
</dbReference>
<gene>
    <name evidence="3" type="ORF">F3087_41620</name>
</gene>
<dbReference type="InterPro" id="IPR003115">
    <property type="entry name" value="ParB_N"/>
</dbReference>
<dbReference type="EMBL" id="VXLC01000035">
    <property type="protein sequence ID" value="KAA8880373.1"/>
    <property type="molecule type" value="Genomic_DNA"/>
</dbReference>
<sequence length="576" mass="63422">MTTTIDTPKSTGPGDRPQEPAPAQADAADSTVPQREVEAAFLKPNDLVIADNVRRTFDLADYPDYAASISEHGVLTPIKAERMPDGSIEVRDGQLRTLIALEVGLTRVPVWITTAVDPGTAEYEITRRSEQITVNDRRIPLTDGDRAAGIAEMLDFGASITRVTRELQIDREQVKLAGKVGQSETARQTVDEHQLGFEEAAIIADYDVVGDTAAVQHLLNTPRSMFAYEARRLANQREERRALLRAALPYAAAGFAILSEDPDTDSEDAAFIPAAQLVTAEDQPVGLAQIQAAPQRWAVYCDLLDDVAIVDRETGEPVDPDTVDWATERYPDATPAEGLRHANEVERHDLWDALYYLPIDQVDAAGLHVLVDAAEPEDTPTDVDERTGFDAGDTPPAELDPDAAERAAAAARERAEARARAEEERRQRELAEQRATELDKLGKAAMEARREFLQKLLSRNNDPPQQASAFVVKSLIIEPGQLDSHDATVLAMELLGVNGWRSELLASIDNARPPRCRVVLLALVLAAHEQRTGKKAWRYNDPRVQRYLRFLGEIGHTLTPIEQVALGERDADTIDI</sequence>
<organism evidence="3 4">
    <name type="scientific">Nocardia colli</name>
    <dbReference type="NCBI Taxonomy" id="2545717"/>
    <lineage>
        <taxon>Bacteria</taxon>
        <taxon>Bacillati</taxon>
        <taxon>Actinomycetota</taxon>
        <taxon>Actinomycetes</taxon>
        <taxon>Mycobacteriales</taxon>
        <taxon>Nocardiaceae</taxon>
        <taxon>Nocardia</taxon>
    </lineage>
</organism>
<dbReference type="SMART" id="SM00470">
    <property type="entry name" value="ParB"/>
    <property type="match status" value="1"/>
</dbReference>
<dbReference type="PANTHER" id="PTHR33375:SF1">
    <property type="entry name" value="CHROMOSOME-PARTITIONING PROTEIN PARB-RELATED"/>
    <property type="match status" value="1"/>
</dbReference>
<feature type="region of interest" description="Disordered" evidence="1">
    <location>
        <begin position="374"/>
        <end position="430"/>
    </location>
</feature>
<feature type="compositionally biased region" description="Polar residues" evidence="1">
    <location>
        <begin position="1"/>
        <end position="10"/>
    </location>
</feature>
<accession>A0A5N0DUC2</accession>
<dbReference type="Gene3D" id="3.90.1530.10">
    <property type="entry name" value="Conserved hypothetical protein from pyrococcus furiosus pfu- 392566-001, ParB domain"/>
    <property type="match status" value="1"/>
</dbReference>
<dbReference type="InterPro" id="IPR036086">
    <property type="entry name" value="ParB/Sulfiredoxin_sf"/>
</dbReference>
<dbReference type="InterPro" id="IPR050336">
    <property type="entry name" value="Chromosome_partition/occlusion"/>
</dbReference>
<dbReference type="OrthoDB" id="3846919at2"/>
<dbReference type="GO" id="GO:0007059">
    <property type="term" value="P:chromosome segregation"/>
    <property type="evidence" value="ECO:0007669"/>
    <property type="project" value="TreeGrafter"/>
</dbReference>
<evidence type="ECO:0000313" key="4">
    <source>
        <dbReference type="Proteomes" id="UP000323876"/>
    </source>
</evidence>
<evidence type="ECO:0000313" key="3">
    <source>
        <dbReference type="EMBL" id="KAA8880373.1"/>
    </source>
</evidence>
<protein>
    <recommendedName>
        <fullName evidence="2">ParB-like N-terminal domain-containing protein</fullName>
    </recommendedName>
</protein>
<dbReference type="AlphaFoldDB" id="A0A5N0DUC2"/>
<comment type="caution">
    <text evidence="3">The sequence shown here is derived from an EMBL/GenBank/DDBJ whole genome shotgun (WGS) entry which is preliminary data.</text>
</comment>
<feature type="compositionally biased region" description="Basic and acidic residues" evidence="1">
    <location>
        <begin position="411"/>
        <end position="430"/>
    </location>
</feature>
<dbReference type="PANTHER" id="PTHR33375">
    <property type="entry name" value="CHROMOSOME-PARTITIONING PROTEIN PARB-RELATED"/>
    <property type="match status" value="1"/>
</dbReference>
<keyword evidence="4" id="KW-1185">Reference proteome</keyword>
<proteinExistence type="predicted"/>
<reference evidence="3 4" key="1">
    <citation type="submission" date="2019-09" db="EMBL/GenBank/DDBJ databases">
        <authorList>
            <person name="Wang X."/>
        </authorList>
    </citation>
    <scope>NUCLEOTIDE SEQUENCE [LARGE SCALE GENOMIC DNA]</scope>
    <source>
        <strain evidence="3 4">CICC 11023</strain>
    </source>
</reference>
<evidence type="ECO:0000259" key="2">
    <source>
        <dbReference type="SMART" id="SM00470"/>
    </source>
</evidence>
<evidence type="ECO:0000256" key="1">
    <source>
        <dbReference type="SAM" id="MobiDB-lite"/>
    </source>
</evidence>
<dbReference type="Proteomes" id="UP000323876">
    <property type="component" value="Unassembled WGS sequence"/>
</dbReference>
<name>A0A5N0DUC2_9NOCA</name>
<dbReference type="GO" id="GO:0005694">
    <property type="term" value="C:chromosome"/>
    <property type="evidence" value="ECO:0007669"/>
    <property type="project" value="TreeGrafter"/>
</dbReference>
<feature type="domain" description="ParB-like N-terminal" evidence="2">
    <location>
        <begin position="40"/>
        <end position="131"/>
    </location>
</feature>
<dbReference type="CDD" id="cd16387">
    <property type="entry name" value="ParB_N_Srx"/>
    <property type="match status" value="1"/>
</dbReference>